<dbReference type="OrthoDB" id="9780708at2"/>
<dbReference type="Gene3D" id="3.40.50.10230">
    <property type="entry name" value="Cobalamin biosynthesis CobH/CbiC, precorrin-8X methylmutase"/>
    <property type="match status" value="1"/>
</dbReference>
<keyword evidence="4 6" id="KW-0413">Isomerase</keyword>
<accession>A0A140LED9</accession>
<dbReference type="InterPro" id="IPR003722">
    <property type="entry name" value="Cbl_synth_CobH/CbiC"/>
</dbReference>
<comment type="caution">
    <text evidence="6">The sequence shown here is derived from an EMBL/GenBank/DDBJ whole genome shotgun (WGS) entry which is preliminary data.</text>
</comment>
<evidence type="ECO:0000259" key="5">
    <source>
        <dbReference type="Pfam" id="PF02570"/>
    </source>
</evidence>
<dbReference type="EC" id="5.4.99.60" evidence="6"/>
<dbReference type="GO" id="GO:0016993">
    <property type="term" value="F:precorrin-8X methylmutase activity"/>
    <property type="evidence" value="ECO:0007669"/>
    <property type="project" value="InterPro"/>
</dbReference>
<comment type="pathway">
    <text evidence="1">Cofactor biosynthesis; adenosylcobalamin biosynthesis.</text>
</comment>
<dbReference type="AlphaFoldDB" id="A0A140LED9"/>
<dbReference type="EMBL" id="LOEE01000003">
    <property type="protein sequence ID" value="KXG78914.1"/>
    <property type="molecule type" value="Genomic_DNA"/>
</dbReference>
<comment type="similarity">
    <text evidence="2">Belongs to the CobH/CbiC family.</text>
</comment>
<dbReference type="InterPro" id="IPR036588">
    <property type="entry name" value="CobH/CbiC_sf"/>
</dbReference>
<dbReference type="UniPathway" id="UPA00148"/>
<reference evidence="6 7" key="1">
    <citation type="submission" date="2015-12" db="EMBL/GenBank/DDBJ databases">
        <title>Draft genome sequence of the thermoanaerobe Thermotalea metallivorans, an isolate from the runoff channel of the Great Artesian Basin, Australia.</title>
        <authorList>
            <person name="Patel B.K."/>
        </authorList>
    </citation>
    <scope>NUCLEOTIDE SEQUENCE [LARGE SCALE GENOMIC DNA]</scope>
    <source>
        <strain evidence="6 7">B2-1</strain>
    </source>
</reference>
<evidence type="ECO:0000313" key="6">
    <source>
        <dbReference type="EMBL" id="KXG78914.1"/>
    </source>
</evidence>
<dbReference type="RefSeq" id="WP_157064845.1">
    <property type="nucleotide sequence ID" value="NZ_LOEE01000003.1"/>
</dbReference>
<evidence type="ECO:0000256" key="2">
    <source>
        <dbReference type="ARBA" id="ARBA00009774"/>
    </source>
</evidence>
<dbReference type="SUPFAM" id="SSF63965">
    <property type="entry name" value="Precorrin-8X methylmutase CbiC/CobH"/>
    <property type="match status" value="1"/>
</dbReference>
<protein>
    <submittedName>
        <fullName evidence="6">Cobalt-precorrin-8 methylmutase</fullName>
        <ecNumber evidence="6">5.4.99.60</ecNumber>
    </submittedName>
</protein>
<evidence type="ECO:0000256" key="3">
    <source>
        <dbReference type="ARBA" id="ARBA00022573"/>
    </source>
</evidence>
<sequence length="207" mass="22525">MGDYMKVPHQIEERSFAIITEELGDKTFPEDIGKIIKRVIHTTADFEYADITIISPRAIESAQRAIQGGAHIVTDTQMAKAGINKAKLKKFGGEVRCFMADEDVAQKAKERGITRAMVSMEKAVEDSNNRIFVIGNAPTALFELKRLIEEGKAKPDLVVGVPVGFVGAAESKEALESLDVPYIVTRGRKGGSAVGAAIINAILYMME</sequence>
<name>A0A140LED9_9FIRM</name>
<dbReference type="Proteomes" id="UP000070456">
    <property type="component" value="Unassembled WGS sequence"/>
</dbReference>
<dbReference type="PANTHER" id="PTHR43588:SF1">
    <property type="entry name" value="COBALT-PRECORRIN-8 METHYLMUTASE"/>
    <property type="match status" value="1"/>
</dbReference>
<gene>
    <name evidence="6" type="primary">cbiC</name>
    <name evidence="6" type="ORF">AN619_00730</name>
</gene>
<dbReference type="Pfam" id="PF02570">
    <property type="entry name" value="CbiC"/>
    <property type="match status" value="1"/>
</dbReference>
<organism evidence="6 7">
    <name type="scientific">Thermotalea metallivorans</name>
    <dbReference type="NCBI Taxonomy" id="520762"/>
    <lineage>
        <taxon>Bacteria</taxon>
        <taxon>Bacillati</taxon>
        <taxon>Bacillota</taxon>
        <taxon>Clostridia</taxon>
        <taxon>Peptostreptococcales</taxon>
        <taxon>Thermotaleaceae</taxon>
        <taxon>Thermotalea</taxon>
    </lineage>
</organism>
<dbReference type="PANTHER" id="PTHR43588">
    <property type="entry name" value="COBALT-PRECORRIN-8 METHYLMUTASE"/>
    <property type="match status" value="1"/>
</dbReference>
<evidence type="ECO:0000256" key="1">
    <source>
        <dbReference type="ARBA" id="ARBA00004953"/>
    </source>
</evidence>
<keyword evidence="3" id="KW-0169">Cobalamin biosynthesis</keyword>
<keyword evidence="7" id="KW-1185">Reference proteome</keyword>
<evidence type="ECO:0000313" key="7">
    <source>
        <dbReference type="Proteomes" id="UP000070456"/>
    </source>
</evidence>
<dbReference type="GO" id="GO:0043778">
    <property type="term" value="F:cobalt-precorrin-8 methylmutase activity"/>
    <property type="evidence" value="ECO:0007669"/>
    <property type="project" value="UniProtKB-EC"/>
</dbReference>
<dbReference type="STRING" id="520762.AN619_00730"/>
<proteinExistence type="inferred from homology"/>
<feature type="domain" description="Cobalamin biosynthesis precorrin-8X methylmutase CobH/CbiC" evidence="5">
    <location>
        <begin position="10"/>
        <end position="205"/>
    </location>
</feature>
<dbReference type="PATRIC" id="fig|520762.4.peg.84"/>
<evidence type="ECO:0000256" key="4">
    <source>
        <dbReference type="ARBA" id="ARBA00023235"/>
    </source>
</evidence>
<dbReference type="GO" id="GO:0009236">
    <property type="term" value="P:cobalamin biosynthetic process"/>
    <property type="evidence" value="ECO:0007669"/>
    <property type="project" value="UniProtKB-UniPathway"/>
</dbReference>